<dbReference type="Pfam" id="PF03899">
    <property type="entry name" value="ATP-synt_I"/>
    <property type="match status" value="1"/>
</dbReference>
<organism evidence="7 8">
    <name type="scientific">OM182 bacterium BACL3 MAG-120507-bin80</name>
    <dbReference type="NCBI Taxonomy" id="1655577"/>
    <lineage>
        <taxon>Bacteria</taxon>
        <taxon>Pseudomonadati</taxon>
        <taxon>Pseudomonadota</taxon>
        <taxon>Gammaproteobacteria</taxon>
        <taxon>OMG group</taxon>
        <taxon>OM182 clade</taxon>
    </lineage>
</organism>
<evidence type="ECO:0000256" key="5">
    <source>
        <dbReference type="ARBA" id="ARBA00023136"/>
    </source>
</evidence>
<keyword evidence="3 6" id="KW-0812">Transmembrane</keyword>
<feature type="transmembrane region" description="Helical" evidence="6">
    <location>
        <begin position="81"/>
        <end position="100"/>
    </location>
</feature>
<evidence type="ECO:0000256" key="6">
    <source>
        <dbReference type="SAM" id="Phobius"/>
    </source>
</evidence>
<dbReference type="GO" id="GO:0005886">
    <property type="term" value="C:plasma membrane"/>
    <property type="evidence" value="ECO:0007669"/>
    <property type="project" value="UniProtKB-SubCell"/>
</dbReference>
<feature type="transmembrane region" description="Helical" evidence="6">
    <location>
        <begin position="39"/>
        <end position="60"/>
    </location>
</feature>
<evidence type="ECO:0000313" key="7">
    <source>
        <dbReference type="EMBL" id="KRO71377.1"/>
    </source>
</evidence>
<keyword evidence="2" id="KW-1003">Cell membrane</keyword>
<comment type="caution">
    <text evidence="7">The sequence shown here is derived from an EMBL/GenBank/DDBJ whole genome shotgun (WGS) entry which is preliminary data.</text>
</comment>
<evidence type="ECO:0000256" key="1">
    <source>
        <dbReference type="ARBA" id="ARBA00004651"/>
    </source>
</evidence>
<comment type="subcellular location">
    <subcellularLocation>
        <location evidence="1">Cell membrane</location>
        <topology evidence="1">Multi-pass membrane protein</topology>
    </subcellularLocation>
</comment>
<evidence type="ECO:0008006" key="9">
    <source>
        <dbReference type="Google" id="ProtNLM"/>
    </source>
</evidence>
<evidence type="ECO:0000256" key="3">
    <source>
        <dbReference type="ARBA" id="ARBA00022692"/>
    </source>
</evidence>
<dbReference type="Proteomes" id="UP000051934">
    <property type="component" value="Unassembled WGS sequence"/>
</dbReference>
<evidence type="ECO:0000313" key="8">
    <source>
        <dbReference type="Proteomes" id="UP000051934"/>
    </source>
</evidence>
<sequence length="129" mass="13553">MAVSTIKPPPFTRVIVLQFTAAVVIAALVGVIAGEDKGVIAYSTFLGGLISAIPGAYFAFKTFQHRGASETEKMIASVFKGEAIKLGLMAAGFALTFASVKPLAPVWVFVGFLVVHIAGIYGAYRLTKS</sequence>
<evidence type="ECO:0000256" key="4">
    <source>
        <dbReference type="ARBA" id="ARBA00022989"/>
    </source>
</evidence>
<keyword evidence="4 6" id="KW-1133">Transmembrane helix</keyword>
<protein>
    <recommendedName>
        <fullName evidence="9">ATP synthase I</fullName>
    </recommendedName>
</protein>
<dbReference type="EMBL" id="LIBB01000192">
    <property type="protein sequence ID" value="KRO71377.1"/>
    <property type="molecule type" value="Genomic_DNA"/>
</dbReference>
<keyword evidence="5 6" id="KW-0472">Membrane</keyword>
<feature type="transmembrane region" description="Helical" evidence="6">
    <location>
        <begin position="106"/>
        <end position="124"/>
    </location>
</feature>
<proteinExistence type="predicted"/>
<dbReference type="AlphaFoldDB" id="A0A0R2S906"/>
<gene>
    <name evidence="7" type="ORF">ABR69_12120</name>
</gene>
<name>A0A0R2S906_9GAMM</name>
<accession>A0A0R2S906</accession>
<feature type="transmembrane region" description="Helical" evidence="6">
    <location>
        <begin position="12"/>
        <end position="33"/>
    </location>
</feature>
<evidence type="ECO:0000256" key="2">
    <source>
        <dbReference type="ARBA" id="ARBA00022475"/>
    </source>
</evidence>
<reference evidence="7 8" key="1">
    <citation type="submission" date="2015-10" db="EMBL/GenBank/DDBJ databases">
        <title>Metagenome-Assembled Genomes uncover a global brackish microbiome.</title>
        <authorList>
            <person name="Hugerth L.W."/>
            <person name="Larsson J."/>
            <person name="Alneberg J."/>
            <person name="Lindh M.V."/>
            <person name="Legrand C."/>
            <person name="Pinhassi J."/>
            <person name="Andersson A.F."/>
        </authorList>
    </citation>
    <scope>NUCLEOTIDE SEQUENCE [LARGE SCALE GENOMIC DNA]</scope>
    <source>
        <strain evidence="7">BACL4 MAG-120507-bin80</strain>
    </source>
</reference>
<dbReference type="InterPro" id="IPR005598">
    <property type="entry name" value="ATP_synth_I"/>
</dbReference>